<dbReference type="EMBL" id="JAZAVJ010000309">
    <property type="protein sequence ID" value="KAK7398736.1"/>
    <property type="molecule type" value="Genomic_DNA"/>
</dbReference>
<dbReference type="Proteomes" id="UP001498476">
    <property type="component" value="Unassembled WGS sequence"/>
</dbReference>
<organism evidence="2 3">
    <name type="scientific">Neonectria punicea</name>
    <dbReference type="NCBI Taxonomy" id="979145"/>
    <lineage>
        <taxon>Eukaryota</taxon>
        <taxon>Fungi</taxon>
        <taxon>Dikarya</taxon>
        <taxon>Ascomycota</taxon>
        <taxon>Pezizomycotina</taxon>
        <taxon>Sordariomycetes</taxon>
        <taxon>Hypocreomycetidae</taxon>
        <taxon>Hypocreales</taxon>
        <taxon>Nectriaceae</taxon>
        <taxon>Neonectria</taxon>
    </lineage>
</organism>
<sequence>MSYSVTSGDLSGVFSHAATPDTNPSTVVPDETKITMEFTTMKDLFEKINNTTEDALIVHNVSLQDYHKIYQERQDQHRKFRLRRYYADRKLLIVCIPTEGHEIGHAQLYLAIMYSMKDMGVESEFSPVQGATYKALGRPSGDKGEGDSAGKPRLAYDGTCDGGSPPQIIKSK</sequence>
<accession>A0ABR1GKT1</accession>
<keyword evidence="3" id="KW-1185">Reference proteome</keyword>
<reference evidence="2 3" key="1">
    <citation type="journal article" date="2025" name="Microbiol. Resour. Announc.">
        <title>Draft genome sequences for Neonectria magnoliae and Neonectria punicea, canker pathogens of Liriodendron tulipifera and Acer saccharum in West Virginia.</title>
        <authorList>
            <person name="Petronek H.M."/>
            <person name="Kasson M.T."/>
            <person name="Metheny A.M."/>
            <person name="Stauder C.M."/>
            <person name="Lovett B."/>
            <person name="Lynch S.C."/>
            <person name="Garnas J.R."/>
            <person name="Kasson L.R."/>
            <person name="Stajich J.E."/>
        </authorList>
    </citation>
    <scope>NUCLEOTIDE SEQUENCE [LARGE SCALE GENOMIC DNA]</scope>
    <source>
        <strain evidence="2 3">NRRL 64653</strain>
    </source>
</reference>
<evidence type="ECO:0000313" key="2">
    <source>
        <dbReference type="EMBL" id="KAK7398736.1"/>
    </source>
</evidence>
<evidence type="ECO:0000256" key="1">
    <source>
        <dbReference type="SAM" id="MobiDB-lite"/>
    </source>
</evidence>
<feature type="compositionally biased region" description="Basic and acidic residues" evidence="1">
    <location>
        <begin position="140"/>
        <end position="150"/>
    </location>
</feature>
<proteinExistence type="predicted"/>
<protein>
    <recommendedName>
        <fullName evidence="4">Metalloprotease</fullName>
    </recommendedName>
</protein>
<feature type="region of interest" description="Disordered" evidence="1">
    <location>
        <begin position="132"/>
        <end position="172"/>
    </location>
</feature>
<gene>
    <name evidence="2" type="ORF">QQX98_011880</name>
</gene>
<comment type="caution">
    <text evidence="2">The sequence shown here is derived from an EMBL/GenBank/DDBJ whole genome shotgun (WGS) entry which is preliminary data.</text>
</comment>
<evidence type="ECO:0008006" key="4">
    <source>
        <dbReference type="Google" id="ProtNLM"/>
    </source>
</evidence>
<evidence type="ECO:0000313" key="3">
    <source>
        <dbReference type="Proteomes" id="UP001498476"/>
    </source>
</evidence>
<name>A0ABR1GKT1_9HYPO</name>